<dbReference type="GO" id="GO:0045944">
    <property type="term" value="P:positive regulation of transcription by RNA polymerase II"/>
    <property type="evidence" value="ECO:0007669"/>
    <property type="project" value="InterPro"/>
</dbReference>
<keyword evidence="5" id="KW-0539">Nucleus</keyword>
<dbReference type="GO" id="GO:0000978">
    <property type="term" value="F:RNA polymerase II cis-regulatory region sequence-specific DNA binding"/>
    <property type="evidence" value="ECO:0007669"/>
    <property type="project" value="TreeGrafter"/>
</dbReference>
<gene>
    <name evidence="7" type="ORF">SASPL_130203</name>
</gene>
<comment type="subcellular location">
    <subcellularLocation>
        <location evidence="1">Nucleus</location>
    </subcellularLocation>
</comment>
<dbReference type="Pfam" id="PF00319">
    <property type="entry name" value="SRF-TF"/>
    <property type="match status" value="1"/>
</dbReference>
<dbReference type="FunFam" id="3.40.1810.10:FF:000006">
    <property type="entry name" value="Agamous-like MADS-box protein AGL62"/>
    <property type="match status" value="1"/>
</dbReference>
<organism evidence="7">
    <name type="scientific">Salvia splendens</name>
    <name type="common">Scarlet sage</name>
    <dbReference type="NCBI Taxonomy" id="180675"/>
    <lineage>
        <taxon>Eukaryota</taxon>
        <taxon>Viridiplantae</taxon>
        <taxon>Streptophyta</taxon>
        <taxon>Embryophyta</taxon>
        <taxon>Tracheophyta</taxon>
        <taxon>Spermatophyta</taxon>
        <taxon>Magnoliopsida</taxon>
        <taxon>eudicotyledons</taxon>
        <taxon>Gunneridae</taxon>
        <taxon>Pentapetalae</taxon>
        <taxon>asterids</taxon>
        <taxon>lamiids</taxon>
        <taxon>Lamiales</taxon>
        <taxon>Lamiaceae</taxon>
        <taxon>Nepetoideae</taxon>
        <taxon>Mentheae</taxon>
        <taxon>Salviinae</taxon>
        <taxon>Salvia</taxon>
        <taxon>Salvia subgen. Calosphace</taxon>
        <taxon>core Calosphace</taxon>
    </lineage>
</organism>
<dbReference type="SUPFAM" id="SSF55455">
    <property type="entry name" value="SRF-like"/>
    <property type="match status" value="1"/>
</dbReference>
<sequence length="156" mass="17016">MENPPKKTLGRRKIAMKKIEKKSSLQVAFTKRRGGLFRKATELAVLCGVEIAILVKSPAGKLYSFGHPSVEALINRAPAQIRREYEGRDQLGNIEENMKNCALPSSSSSSNLIAADNFVIDAAPPLSLQQLIAADDSVIAADHSLYDGEEALDFFN</sequence>
<proteinExistence type="predicted"/>
<evidence type="ECO:0000259" key="6">
    <source>
        <dbReference type="PROSITE" id="PS50066"/>
    </source>
</evidence>
<reference evidence="7" key="2">
    <citation type="submission" date="2020-08" db="EMBL/GenBank/DDBJ databases">
        <title>Plant Genome Project.</title>
        <authorList>
            <person name="Zhang R.-G."/>
        </authorList>
    </citation>
    <scope>NUCLEOTIDE SEQUENCE</scope>
    <source>
        <strain evidence="7">Huo1</strain>
        <tissue evidence="7">Leaf</tissue>
    </source>
</reference>
<evidence type="ECO:0000256" key="1">
    <source>
        <dbReference type="ARBA" id="ARBA00004123"/>
    </source>
</evidence>
<reference evidence="7" key="1">
    <citation type="submission" date="2018-01" db="EMBL/GenBank/DDBJ databases">
        <authorList>
            <person name="Mao J.F."/>
        </authorList>
    </citation>
    <scope>NUCLEOTIDE SEQUENCE</scope>
    <source>
        <strain evidence="7">Huo1</strain>
        <tissue evidence="7">Leaf</tissue>
    </source>
</reference>
<keyword evidence="2" id="KW-0805">Transcription regulation</keyword>
<dbReference type="EMBL" id="PNBA02000011">
    <property type="protein sequence ID" value="KAG6407218.1"/>
    <property type="molecule type" value="Genomic_DNA"/>
</dbReference>
<keyword evidence="8" id="KW-1185">Reference proteome</keyword>
<evidence type="ECO:0000313" key="7">
    <source>
        <dbReference type="EMBL" id="KAG6407218.1"/>
    </source>
</evidence>
<dbReference type="PRINTS" id="PR00404">
    <property type="entry name" value="MADSDOMAIN"/>
</dbReference>
<dbReference type="InterPro" id="IPR033896">
    <property type="entry name" value="MEF2-like_N"/>
</dbReference>
<evidence type="ECO:0000256" key="4">
    <source>
        <dbReference type="ARBA" id="ARBA00023163"/>
    </source>
</evidence>
<protein>
    <recommendedName>
        <fullName evidence="6">MADS-box domain-containing protein</fullName>
    </recommendedName>
</protein>
<dbReference type="PROSITE" id="PS50066">
    <property type="entry name" value="MADS_BOX_2"/>
    <property type="match status" value="1"/>
</dbReference>
<dbReference type="Proteomes" id="UP000298416">
    <property type="component" value="Unassembled WGS sequence"/>
</dbReference>
<evidence type="ECO:0000256" key="5">
    <source>
        <dbReference type="ARBA" id="ARBA00023242"/>
    </source>
</evidence>
<evidence type="ECO:0000256" key="3">
    <source>
        <dbReference type="ARBA" id="ARBA00023125"/>
    </source>
</evidence>
<dbReference type="CDD" id="cd00265">
    <property type="entry name" value="MADS_MEF2_like"/>
    <property type="match status" value="1"/>
</dbReference>
<dbReference type="PANTHER" id="PTHR11945:SF776">
    <property type="entry name" value="AGAMOUS-LIKE 50-RELATED"/>
    <property type="match status" value="1"/>
</dbReference>
<dbReference type="SMART" id="SM00432">
    <property type="entry name" value="MADS"/>
    <property type="match status" value="1"/>
</dbReference>
<dbReference type="PANTHER" id="PTHR11945">
    <property type="entry name" value="MADS BOX PROTEIN"/>
    <property type="match status" value="1"/>
</dbReference>
<dbReference type="GO" id="GO:0000981">
    <property type="term" value="F:DNA-binding transcription factor activity, RNA polymerase II-specific"/>
    <property type="evidence" value="ECO:0007669"/>
    <property type="project" value="TreeGrafter"/>
</dbReference>
<dbReference type="Gene3D" id="3.40.1810.10">
    <property type="entry name" value="Transcription factor, MADS-box"/>
    <property type="match status" value="1"/>
</dbReference>
<accession>A0A8X8ZJT2</accession>
<dbReference type="AlphaFoldDB" id="A0A8X8ZJT2"/>
<comment type="caution">
    <text evidence="7">The sequence shown here is derived from an EMBL/GenBank/DDBJ whole genome shotgun (WGS) entry which is preliminary data.</text>
</comment>
<dbReference type="InterPro" id="IPR002100">
    <property type="entry name" value="TF_MADSbox"/>
</dbReference>
<dbReference type="GO" id="GO:0005634">
    <property type="term" value="C:nucleus"/>
    <property type="evidence" value="ECO:0007669"/>
    <property type="project" value="UniProtKB-SubCell"/>
</dbReference>
<evidence type="ECO:0000256" key="2">
    <source>
        <dbReference type="ARBA" id="ARBA00023015"/>
    </source>
</evidence>
<keyword evidence="4" id="KW-0804">Transcription</keyword>
<keyword evidence="3" id="KW-0238">DNA-binding</keyword>
<dbReference type="GO" id="GO:0046983">
    <property type="term" value="F:protein dimerization activity"/>
    <property type="evidence" value="ECO:0007669"/>
    <property type="project" value="InterPro"/>
</dbReference>
<evidence type="ECO:0000313" key="8">
    <source>
        <dbReference type="Proteomes" id="UP000298416"/>
    </source>
</evidence>
<name>A0A8X8ZJT2_SALSN</name>
<dbReference type="InterPro" id="IPR036879">
    <property type="entry name" value="TF_MADSbox_sf"/>
</dbReference>
<feature type="domain" description="MADS-box" evidence="6">
    <location>
        <begin position="9"/>
        <end position="69"/>
    </location>
</feature>